<sequence>MPTPSSQASAPMPTITAPCTLDTCPLDWALVRYMPSLPGNALYLALFLIMFLVQIYQGVRSRTWSYLACMTGGLLLEVVGYGGRLMLHSNPFNFSAFLQYLICLTIGPAFITAAIYLCFGRVIVVYGEGFSRIKSRTYAIIFVTCDLLCLILQAAGGAFTATAGRDQDGLRHTGVSIMITGLAAQVASLGAFMALAIDYLWRLRRHRQSQSCMLSSGGSRTWTGFLWGIGISTFLIFIRSIFRTAELNGGFSSDLANDEVAFMILEGASMVVACGSMSIFHPGLSLKGHWKDPTSWPLKNRQDDGLPLAETGQGNRH</sequence>
<comment type="caution">
    <text evidence="7">The sequence shown here is derived from an EMBL/GenBank/DDBJ whole genome shotgun (WGS) entry which is preliminary data.</text>
</comment>
<evidence type="ECO:0000256" key="4">
    <source>
        <dbReference type="ARBA" id="ARBA00023136"/>
    </source>
</evidence>
<dbReference type="RefSeq" id="XP_024688271.1">
    <property type="nucleotide sequence ID" value="XM_024821803.1"/>
</dbReference>
<evidence type="ECO:0000256" key="5">
    <source>
        <dbReference type="SAM" id="MobiDB-lite"/>
    </source>
</evidence>
<dbReference type="Proteomes" id="UP000234474">
    <property type="component" value="Unassembled WGS sequence"/>
</dbReference>
<dbReference type="OrthoDB" id="4521223at2759"/>
<dbReference type="PANTHER" id="PTHR31465:SF29">
    <property type="entry name" value="DOMAIN PROTEIN, PUTATIVE (AFU_ORTHOLOGUE AFUA_2G17890)-RELATED"/>
    <property type="match status" value="1"/>
</dbReference>
<evidence type="ECO:0000313" key="7">
    <source>
        <dbReference type="EMBL" id="PKX99676.1"/>
    </source>
</evidence>
<evidence type="ECO:0000256" key="1">
    <source>
        <dbReference type="ARBA" id="ARBA00004141"/>
    </source>
</evidence>
<dbReference type="GeneID" id="36529129"/>
<dbReference type="Pfam" id="PF04479">
    <property type="entry name" value="RTA1"/>
    <property type="match status" value="1"/>
</dbReference>
<dbReference type="VEuPathDB" id="FungiDB:P174DRAFT_361730"/>
<evidence type="ECO:0000256" key="3">
    <source>
        <dbReference type="ARBA" id="ARBA00022989"/>
    </source>
</evidence>
<evidence type="ECO:0000256" key="2">
    <source>
        <dbReference type="ARBA" id="ARBA00022692"/>
    </source>
</evidence>
<name>A0A2I1CPX2_ASPN1</name>
<keyword evidence="3 6" id="KW-1133">Transmembrane helix</keyword>
<keyword evidence="8" id="KW-1185">Reference proteome</keyword>
<keyword evidence="2 6" id="KW-0812">Transmembrane</keyword>
<dbReference type="OMA" id="IYLCFGR"/>
<proteinExistence type="predicted"/>
<dbReference type="InterPro" id="IPR007568">
    <property type="entry name" value="RTA1"/>
</dbReference>
<gene>
    <name evidence="7" type="ORF">P174DRAFT_361730</name>
</gene>
<evidence type="ECO:0000313" key="8">
    <source>
        <dbReference type="Proteomes" id="UP000234474"/>
    </source>
</evidence>
<feature type="region of interest" description="Disordered" evidence="5">
    <location>
        <begin position="297"/>
        <end position="317"/>
    </location>
</feature>
<feature type="transmembrane region" description="Helical" evidence="6">
    <location>
        <begin position="41"/>
        <end position="59"/>
    </location>
</feature>
<protein>
    <submittedName>
        <fullName evidence="7">Putative RTA1 domain protein</fullName>
    </submittedName>
</protein>
<accession>A0A2I1CPX2</accession>
<dbReference type="STRING" id="1392255.A0A2I1CPX2"/>
<feature type="transmembrane region" description="Helical" evidence="6">
    <location>
        <begin position="175"/>
        <end position="201"/>
    </location>
</feature>
<dbReference type="GO" id="GO:0000324">
    <property type="term" value="C:fungal-type vacuole"/>
    <property type="evidence" value="ECO:0007669"/>
    <property type="project" value="TreeGrafter"/>
</dbReference>
<evidence type="ECO:0000256" key="6">
    <source>
        <dbReference type="SAM" id="Phobius"/>
    </source>
</evidence>
<dbReference type="AlphaFoldDB" id="A0A2I1CPX2"/>
<feature type="transmembrane region" description="Helical" evidence="6">
    <location>
        <begin position="222"/>
        <end position="242"/>
    </location>
</feature>
<feature type="transmembrane region" description="Helical" evidence="6">
    <location>
        <begin position="99"/>
        <end position="126"/>
    </location>
</feature>
<organism evidence="7 8">
    <name type="scientific">Aspergillus novofumigatus (strain IBT 16806)</name>
    <dbReference type="NCBI Taxonomy" id="1392255"/>
    <lineage>
        <taxon>Eukaryota</taxon>
        <taxon>Fungi</taxon>
        <taxon>Dikarya</taxon>
        <taxon>Ascomycota</taxon>
        <taxon>Pezizomycotina</taxon>
        <taxon>Eurotiomycetes</taxon>
        <taxon>Eurotiomycetidae</taxon>
        <taxon>Eurotiales</taxon>
        <taxon>Aspergillaceae</taxon>
        <taxon>Aspergillus</taxon>
        <taxon>Aspergillus subgen. Fumigati</taxon>
    </lineage>
</organism>
<feature type="transmembrane region" description="Helical" evidence="6">
    <location>
        <begin position="66"/>
        <end position="87"/>
    </location>
</feature>
<comment type="subcellular location">
    <subcellularLocation>
        <location evidence="1">Membrane</location>
        <topology evidence="1">Multi-pass membrane protein</topology>
    </subcellularLocation>
</comment>
<feature type="transmembrane region" description="Helical" evidence="6">
    <location>
        <begin position="262"/>
        <end position="281"/>
    </location>
</feature>
<feature type="transmembrane region" description="Helical" evidence="6">
    <location>
        <begin position="138"/>
        <end position="163"/>
    </location>
</feature>
<dbReference type="GO" id="GO:0005886">
    <property type="term" value="C:plasma membrane"/>
    <property type="evidence" value="ECO:0007669"/>
    <property type="project" value="TreeGrafter"/>
</dbReference>
<keyword evidence="4 6" id="KW-0472">Membrane</keyword>
<reference evidence="8" key="1">
    <citation type="journal article" date="2018" name="Proc. Natl. Acad. Sci. U.S.A.">
        <title>Linking secondary metabolites to gene clusters through genome sequencing of six diverse Aspergillus species.</title>
        <authorList>
            <person name="Kaerboelling I."/>
            <person name="Vesth T.C."/>
            <person name="Frisvad J.C."/>
            <person name="Nybo J.L."/>
            <person name="Theobald S."/>
            <person name="Kuo A."/>
            <person name="Bowyer P."/>
            <person name="Matsuda Y."/>
            <person name="Mondo S."/>
            <person name="Lyhne E.K."/>
            <person name="Kogle M.E."/>
            <person name="Clum A."/>
            <person name="Lipzen A."/>
            <person name="Salamov A."/>
            <person name="Ngan C.Y."/>
            <person name="Daum C."/>
            <person name="Chiniquy J."/>
            <person name="Barry K."/>
            <person name="LaButti K."/>
            <person name="Haridas S."/>
            <person name="Simmons B.A."/>
            <person name="Magnuson J.K."/>
            <person name="Mortensen U.H."/>
            <person name="Larsen T.O."/>
            <person name="Grigoriev I.V."/>
            <person name="Baker S.E."/>
            <person name="Andersen M.R."/>
        </authorList>
    </citation>
    <scope>NUCLEOTIDE SEQUENCE [LARGE SCALE GENOMIC DNA]</scope>
    <source>
        <strain evidence="8">IBT 16806</strain>
    </source>
</reference>
<dbReference type="PANTHER" id="PTHR31465">
    <property type="entry name" value="PROTEIN RTA1-RELATED"/>
    <property type="match status" value="1"/>
</dbReference>
<dbReference type="EMBL" id="MSZS01000001">
    <property type="protein sequence ID" value="PKX99676.1"/>
    <property type="molecule type" value="Genomic_DNA"/>
</dbReference>